<evidence type="ECO:0000313" key="7">
    <source>
        <dbReference type="EMBL" id="SMY11049.1"/>
    </source>
</evidence>
<keyword evidence="2" id="KW-0001">2Fe-2S</keyword>
<dbReference type="PROSITE" id="PS00197">
    <property type="entry name" value="2FE2S_FER_1"/>
    <property type="match status" value="1"/>
</dbReference>
<feature type="domain" description="FAD-binding FR-type" evidence="6">
    <location>
        <begin position="237"/>
        <end position="364"/>
    </location>
</feature>
<dbReference type="Pfam" id="PF03476">
    <property type="entry name" value="MOSC_N"/>
    <property type="match status" value="1"/>
</dbReference>
<dbReference type="PROSITE" id="PS51340">
    <property type="entry name" value="MOSC"/>
    <property type="match status" value="1"/>
</dbReference>
<keyword evidence="2" id="KW-0408">Iron</keyword>
<dbReference type="GO" id="GO:0030170">
    <property type="term" value="F:pyridoxal phosphate binding"/>
    <property type="evidence" value="ECO:0007669"/>
    <property type="project" value="InterPro"/>
</dbReference>
<dbReference type="InterPro" id="IPR050415">
    <property type="entry name" value="MRET"/>
</dbReference>
<evidence type="ECO:0008006" key="9">
    <source>
        <dbReference type="Google" id="ProtNLM"/>
    </source>
</evidence>
<dbReference type="Gene3D" id="3.10.20.30">
    <property type="match status" value="1"/>
</dbReference>
<feature type="domain" description="MOSC" evidence="5">
    <location>
        <begin position="100"/>
        <end position="253"/>
    </location>
</feature>
<evidence type="ECO:0000256" key="3">
    <source>
        <dbReference type="ARBA" id="ARBA00023014"/>
    </source>
</evidence>
<evidence type="ECO:0000259" key="4">
    <source>
        <dbReference type="PROSITE" id="PS51085"/>
    </source>
</evidence>
<dbReference type="PANTHER" id="PTHR47354:SF5">
    <property type="entry name" value="PROTEIN RFBI"/>
    <property type="match status" value="1"/>
</dbReference>
<dbReference type="PANTHER" id="PTHR47354">
    <property type="entry name" value="NADH OXIDOREDUCTASE HCR"/>
    <property type="match status" value="1"/>
</dbReference>
<dbReference type="GO" id="GO:0051537">
    <property type="term" value="F:2 iron, 2 sulfur cluster binding"/>
    <property type="evidence" value="ECO:0007669"/>
    <property type="project" value="UniProtKB-KW"/>
</dbReference>
<reference evidence="8" key="1">
    <citation type="submission" date="2017-03" db="EMBL/GenBank/DDBJ databases">
        <authorList>
            <person name="Monnet C."/>
        </authorList>
    </citation>
    <scope>NUCLEOTIDE SEQUENCE [LARGE SCALE GENOMIC DNA]</scope>
    <source>
        <strain evidence="8">SJ5-8</strain>
    </source>
</reference>
<dbReference type="PROSITE" id="PS51085">
    <property type="entry name" value="2FE2S_FER_2"/>
    <property type="match status" value="1"/>
</dbReference>
<dbReference type="InterPro" id="IPR039261">
    <property type="entry name" value="FNR_nucleotide-bd"/>
</dbReference>
<accession>A0A2H1L2H8</accession>
<keyword evidence="3" id="KW-0411">Iron-sulfur</keyword>
<protein>
    <recommendedName>
        <fullName evidence="9">Ferredoxin-NADP reductase</fullName>
    </recommendedName>
</protein>
<dbReference type="Proteomes" id="UP000234462">
    <property type="component" value="Unassembled WGS sequence"/>
</dbReference>
<dbReference type="Pfam" id="PF03473">
    <property type="entry name" value="MOSC"/>
    <property type="match status" value="1"/>
</dbReference>
<dbReference type="SUPFAM" id="SSF63380">
    <property type="entry name" value="Riboflavin synthase domain-like"/>
    <property type="match status" value="1"/>
</dbReference>
<dbReference type="Gene3D" id="2.40.33.20">
    <property type="entry name" value="PK beta-barrel domain-like"/>
    <property type="match status" value="1"/>
</dbReference>
<dbReference type="SUPFAM" id="SSF50800">
    <property type="entry name" value="PK beta-barrel domain-like"/>
    <property type="match status" value="1"/>
</dbReference>
<evidence type="ECO:0000256" key="1">
    <source>
        <dbReference type="ARBA" id="ARBA00001974"/>
    </source>
</evidence>
<keyword evidence="8" id="KW-1185">Reference proteome</keyword>
<keyword evidence="2" id="KW-0479">Metal-binding</keyword>
<dbReference type="EMBL" id="FXZM01000002">
    <property type="protein sequence ID" value="SMY11049.1"/>
    <property type="molecule type" value="Genomic_DNA"/>
</dbReference>
<dbReference type="InterPro" id="IPR005303">
    <property type="entry name" value="MOCOS_middle"/>
</dbReference>
<dbReference type="SUPFAM" id="SSF52343">
    <property type="entry name" value="Ferredoxin reductase-like, C-terminal NADP-linked domain"/>
    <property type="match status" value="1"/>
</dbReference>
<comment type="cofactor">
    <cofactor evidence="1">
        <name>FAD</name>
        <dbReference type="ChEBI" id="CHEBI:57692"/>
    </cofactor>
</comment>
<dbReference type="AlphaFoldDB" id="A0A2H1L2H8"/>
<dbReference type="GO" id="GO:0030151">
    <property type="term" value="F:molybdenum ion binding"/>
    <property type="evidence" value="ECO:0007669"/>
    <property type="project" value="InterPro"/>
</dbReference>
<dbReference type="OrthoDB" id="502624at2"/>
<dbReference type="InterPro" id="IPR006058">
    <property type="entry name" value="2Fe2S_fd_BS"/>
</dbReference>
<dbReference type="InterPro" id="IPR005302">
    <property type="entry name" value="MoCF_Sase_C"/>
</dbReference>
<feature type="domain" description="2Fe-2S ferredoxin-type" evidence="4">
    <location>
        <begin position="522"/>
        <end position="607"/>
    </location>
</feature>
<dbReference type="SUPFAM" id="SSF54292">
    <property type="entry name" value="2Fe-2S ferredoxin-like"/>
    <property type="match status" value="1"/>
</dbReference>
<dbReference type="Gene3D" id="3.40.50.80">
    <property type="entry name" value="Nucleotide-binding domain of ferredoxin-NADP reductase (FNR) module"/>
    <property type="match status" value="1"/>
</dbReference>
<proteinExistence type="predicted"/>
<evidence type="ECO:0000313" key="8">
    <source>
        <dbReference type="Proteomes" id="UP000234462"/>
    </source>
</evidence>
<dbReference type="InterPro" id="IPR017938">
    <property type="entry name" value="Riboflavin_synthase-like_b-brl"/>
</dbReference>
<organism evidence="7 8">
    <name type="scientific">Brevibacterium jeotgali</name>
    <dbReference type="NCBI Taxonomy" id="1262550"/>
    <lineage>
        <taxon>Bacteria</taxon>
        <taxon>Bacillati</taxon>
        <taxon>Actinomycetota</taxon>
        <taxon>Actinomycetes</taxon>
        <taxon>Micrococcales</taxon>
        <taxon>Brevibacteriaceae</taxon>
        <taxon>Brevibacterium</taxon>
    </lineage>
</organism>
<gene>
    <name evidence="7" type="ORF">BJEO58_00630</name>
</gene>
<dbReference type="Pfam" id="PF00970">
    <property type="entry name" value="FAD_binding_6"/>
    <property type="match status" value="1"/>
</dbReference>
<dbReference type="CDD" id="cd00207">
    <property type="entry name" value="fer2"/>
    <property type="match status" value="1"/>
</dbReference>
<evidence type="ECO:0000259" key="6">
    <source>
        <dbReference type="PROSITE" id="PS51384"/>
    </source>
</evidence>
<dbReference type="GO" id="GO:0016491">
    <property type="term" value="F:oxidoreductase activity"/>
    <property type="evidence" value="ECO:0007669"/>
    <property type="project" value="InterPro"/>
</dbReference>
<dbReference type="InterPro" id="IPR001041">
    <property type="entry name" value="2Fe-2S_ferredoxin-type"/>
</dbReference>
<dbReference type="InterPro" id="IPR011037">
    <property type="entry name" value="Pyrv_Knase-like_insert_dom_sf"/>
</dbReference>
<dbReference type="RefSeq" id="WP_101587662.1">
    <property type="nucleotide sequence ID" value="NZ_FXZM01000002.1"/>
</dbReference>
<dbReference type="PROSITE" id="PS51384">
    <property type="entry name" value="FAD_FR"/>
    <property type="match status" value="1"/>
</dbReference>
<dbReference type="InterPro" id="IPR036010">
    <property type="entry name" value="2Fe-2S_ferredoxin-like_sf"/>
</dbReference>
<dbReference type="InterPro" id="IPR008333">
    <property type="entry name" value="Cbr1-like_FAD-bd_dom"/>
</dbReference>
<evidence type="ECO:0000256" key="2">
    <source>
        <dbReference type="ARBA" id="ARBA00022714"/>
    </source>
</evidence>
<dbReference type="Gene3D" id="2.40.30.10">
    <property type="entry name" value="Translation factors"/>
    <property type="match status" value="1"/>
</dbReference>
<dbReference type="InterPro" id="IPR012675">
    <property type="entry name" value="Beta-grasp_dom_sf"/>
</dbReference>
<dbReference type="Pfam" id="PF00111">
    <property type="entry name" value="Fer2"/>
    <property type="match status" value="1"/>
</dbReference>
<name>A0A2H1L2H8_9MICO</name>
<dbReference type="InterPro" id="IPR017927">
    <property type="entry name" value="FAD-bd_FR_type"/>
</dbReference>
<evidence type="ECO:0000259" key="5">
    <source>
        <dbReference type="PROSITE" id="PS51340"/>
    </source>
</evidence>
<sequence length="607" mass="63565">MQPQVVSLHRFPVKGFPAEDVTRAHLEPGAGVPGDRVLAVSDGTAGTVPGAWNRWSRFFALKKRPALAAWSVRTCDDGAVALTPPSVSAPIVIDPADPDSRSSAAIDIAAHLPAGPGPVDVVTAYAPAAPQGMFDCEQGHVSLISLATVRALEAQTGSRIDPLRFRGNLLVDGFEPLAEFDLVGSIVRIGEARVLIRSTIERCSATTVGPRTAVSDMGIPRMLASEFGHIHCGVYGTVLSPGRVQPNDPITVESDTTDHPLPVGTGPRTMVVTDSGPLEDGRHALRLRDPYRWFAAGWEPGRHVRVHHQVEGRHTWRTYTAALVDESEFSVIVGVRGPVSTALTHLTPGDRLTVSGPFGALTAARVLTSEREAAAASAPAAEAPTRGAPTDGIALVTSGVGLTSALSLLPGLPDGLPVRLLHIDRGIDEGARVTIDALTRLTESRERTLTTWDTAVRGRPARADLIAAVAGASTAVVCGGAQFVAAATAACEAAGIAPDRIHREAFSSPVDDLTDRLAGYEPAVIRRPDGTRLTWVPEDGTLLDALEADGARIPYTCRSGACGTCTIAVDDPARTVRVLDATADAGPGRVLSCSTVPVGELRVLDEG</sequence>